<feature type="compositionally biased region" description="Basic residues" evidence="1">
    <location>
        <begin position="285"/>
        <end position="297"/>
    </location>
</feature>
<dbReference type="EMBL" id="LIAE01010218">
    <property type="protein sequence ID" value="PAV65202.1"/>
    <property type="molecule type" value="Genomic_DNA"/>
</dbReference>
<feature type="region of interest" description="Disordered" evidence="1">
    <location>
        <begin position="359"/>
        <end position="397"/>
    </location>
</feature>
<gene>
    <name evidence="2" type="ORF">WR25_14526</name>
</gene>
<feature type="compositionally biased region" description="Polar residues" evidence="1">
    <location>
        <begin position="63"/>
        <end position="76"/>
    </location>
</feature>
<evidence type="ECO:0000256" key="1">
    <source>
        <dbReference type="SAM" id="MobiDB-lite"/>
    </source>
</evidence>
<feature type="region of interest" description="Disordered" evidence="1">
    <location>
        <begin position="63"/>
        <end position="107"/>
    </location>
</feature>
<dbReference type="Proteomes" id="UP000218231">
    <property type="component" value="Unassembled WGS sequence"/>
</dbReference>
<evidence type="ECO:0000313" key="3">
    <source>
        <dbReference type="Proteomes" id="UP000218231"/>
    </source>
</evidence>
<organism evidence="2 3">
    <name type="scientific">Diploscapter pachys</name>
    <dbReference type="NCBI Taxonomy" id="2018661"/>
    <lineage>
        <taxon>Eukaryota</taxon>
        <taxon>Metazoa</taxon>
        <taxon>Ecdysozoa</taxon>
        <taxon>Nematoda</taxon>
        <taxon>Chromadorea</taxon>
        <taxon>Rhabditida</taxon>
        <taxon>Rhabditina</taxon>
        <taxon>Rhabditomorpha</taxon>
        <taxon>Rhabditoidea</taxon>
        <taxon>Rhabditidae</taxon>
        <taxon>Diploscapter</taxon>
    </lineage>
</organism>
<accession>A0A2A2JUE9</accession>
<protein>
    <submittedName>
        <fullName evidence="2">Uncharacterized protein</fullName>
    </submittedName>
</protein>
<name>A0A2A2JUE9_9BILA</name>
<feature type="compositionally biased region" description="Polar residues" evidence="1">
    <location>
        <begin position="370"/>
        <end position="388"/>
    </location>
</feature>
<feature type="compositionally biased region" description="Polar residues" evidence="1">
    <location>
        <begin position="269"/>
        <end position="284"/>
    </location>
</feature>
<dbReference type="AlphaFoldDB" id="A0A2A2JUE9"/>
<feature type="compositionally biased region" description="Polar residues" evidence="1">
    <location>
        <begin position="207"/>
        <end position="222"/>
    </location>
</feature>
<keyword evidence="3" id="KW-1185">Reference proteome</keyword>
<comment type="caution">
    <text evidence="2">The sequence shown here is derived from an EMBL/GenBank/DDBJ whole genome shotgun (WGS) entry which is preliminary data.</text>
</comment>
<feature type="compositionally biased region" description="Low complexity" evidence="1">
    <location>
        <begin position="77"/>
        <end position="94"/>
    </location>
</feature>
<reference evidence="2 3" key="1">
    <citation type="journal article" date="2017" name="Curr. Biol.">
        <title>Genome architecture and evolution of a unichromosomal asexual nematode.</title>
        <authorList>
            <person name="Fradin H."/>
            <person name="Zegar C."/>
            <person name="Gutwein M."/>
            <person name="Lucas J."/>
            <person name="Kovtun M."/>
            <person name="Corcoran D."/>
            <person name="Baugh L.R."/>
            <person name="Kiontke K."/>
            <person name="Gunsalus K."/>
            <person name="Fitch D.H."/>
            <person name="Piano F."/>
        </authorList>
    </citation>
    <scope>NUCLEOTIDE SEQUENCE [LARGE SCALE GENOMIC DNA]</scope>
    <source>
        <strain evidence="2">PF1309</strain>
    </source>
</reference>
<evidence type="ECO:0000313" key="2">
    <source>
        <dbReference type="EMBL" id="PAV65202.1"/>
    </source>
</evidence>
<feature type="region of interest" description="Disordered" evidence="1">
    <location>
        <begin position="206"/>
        <end position="300"/>
    </location>
</feature>
<sequence>MRQTSQREQLHTHLAINYRTPSTSNYAQGGTKQKLSSSFSAANFSAISESHLRHQDQGQRYMPSNSLFFYNPGSSMVQNQQQQQQRRRAVAQQATPTHQPTRRSPSTVYGAVSFEQDANTYGDGSGYNNPGVHAGDSSDRQALLKNTNSTPFKKKTISTLLFKVITPYKNIIQRLLNDTPHFQTQFDRDECANVVANLRNSVDDVTHSNVNLNAPGNECSTHAQEDEGRMPRHPHQQQRNNRIAEGTGPFARLFPQSHSFPQKRRSPSKYGQSSAHRQHNNSNNQKHRRDSGHHHHVSSKDRDGLLVQLMQIFGFAKASRVMAKYPRVRNLTALIEHCLRETDVPGDDDDFIRELNPTFSENSGVHHENSNGVNVTDRSSTSRATPTGTDEKGLENEENELIRDLIDLDADVVQSTTAGSSGNDDDPPTYLTLLD</sequence>
<feature type="region of interest" description="Disordered" evidence="1">
    <location>
        <begin position="415"/>
        <end position="435"/>
    </location>
</feature>
<proteinExistence type="predicted"/>
<feature type="compositionally biased region" description="Polar residues" evidence="1">
    <location>
        <begin position="95"/>
        <end position="107"/>
    </location>
</feature>